<dbReference type="AlphaFoldDB" id="A0A1W9S1F0"/>
<feature type="non-terminal residue" evidence="1">
    <location>
        <position position="77"/>
    </location>
</feature>
<comment type="caution">
    <text evidence="1">The sequence shown here is derived from an EMBL/GenBank/DDBJ whole genome shotgun (WGS) entry which is preliminary data.</text>
</comment>
<organism evidence="1 2">
    <name type="scientific">Candidatus Coatesbacteria bacterium 4484_99</name>
    <dbReference type="NCBI Taxonomy" id="1970774"/>
    <lineage>
        <taxon>Bacteria</taxon>
        <taxon>Candidatus Coatesiibacteriota</taxon>
    </lineage>
</organism>
<proteinExistence type="predicted"/>
<dbReference type="Proteomes" id="UP000192611">
    <property type="component" value="Unassembled WGS sequence"/>
</dbReference>
<dbReference type="EMBL" id="NATQ01000050">
    <property type="protein sequence ID" value="OQX90472.1"/>
    <property type="molecule type" value="Genomic_DNA"/>
</dbReference>
<evidence type="ECO:0000313" key="1">
    <source>
        <dbReference type="EMBL" id="OQX90472.1"/>
    </source>
</evidence>
<evidence type="ECO:0000313" key="2">
    <source>
        <dbReference type="Proteomes" id="UP000192611"/>
    </source>
</evidence>
<gene>
    <name evidence="1" type="ORF">B6D57_03000</name>
</gene>
<name>A0A1W9S1F0_9BACT</name>
<reference evidence="2" key="1">
    <citation type="submission" date="2017-03" db="EMBL/GenBank/DDBJ databases">
        <title>Novel pathways for hydrocarbon cycling and metabolic interdependencies in hydrothermal sediment communities.</title>
        <authorList>
            <person name="Dombrowski N."/>
            <person name="Seitz K."/>
            <person name="Teske A."/>
            <person name="Baker B."/>
        </authorList>
    </citation>
    <scope>NUCLEOTIDE SEQUENCE [LARGE SCALE GENOMIC DNA]</scope>
</reference>
<protein>
    <submittedName>
        <fullName evidence="1">Uncharacterized protein</fullName>
    </submittedName>
</protein>
<accession>A0A1W9S1F0</accession>
<sequence length="77" mass="8974">MHNKIKILLLVITLPIIINSLSCEKQPIFGRPEIVKDVLSERIGELGEMNEQAYKNYKNGRSELMRVYGWEIIRCIN</sequence>